<dbReference type="Proteomes" id="UP000187203">
    <property type="component" value="Unassembled WGS sequence"/>
</dbReference>
<proteinExistence type="inferred from homology"/>
<dbReference type="AlphaFoldDB" id="A0A1R3KQG6"/>
<evidence type="ECO:0000313" key="4">
    <source>
        <dbReference type="EMBL" id="OMP09336.1"/>
    </source>
</evidence>
<dbReference type="STRING" id="93759.A0A1R3KQG6"/>
<evidence type="ECO:0000313" key="5">
    <source>
        <dbReference type="Proteomes" id="UP000187203"/>
    </source>
</evidence>
<accession>A0A1R3KQG6</accession>
<evidence type="ECO:0000256" key="1">
    <source>
        <dbReference type="ARBA" id="ARBA00008210"/>
    </source>
</evidence>
<dbReference type="PRINTS" id="PR00292">
    <property type="entry name" value="POTATOINHBTR"/>
</dbReference>
<dbReference type="EMBL" id="AWUE01012374">
    <property type="protein sequence ID" value="OMP09336.1"/>
    <property type="molecule type" value="Genomic_DNA"/>
</dbReference>
<dbReference type="SUPFAM" id="SSF54654">
    <property type="entry name" value="CI-2 family of serine protease inhibitors"/>
    <property type="match status" value="1"/>
</dbReference>
<dbReference type="Gene3D" id="3.30.10.10">
    <property type="entry name" value="Trypsin Inhibitor V, subunit A"/>
    <property type="match status" value="1"/>
</dbReference>
<reference evidence="5" key="1">
    <citation type="submission" date="2013-09" db="EMBL/GenBank/DDBJ databases">
        <title>Corchorus olitorius genome sequencing.</title>
        <authorList>
            <person name="Alam M."/>
            <person name="Haque M.S."/>
            <person name="Islam M.S."/>
            <person name="Emdad E.M."/>
            <person name="Islam M.M."/>
            <person name="Ahmed B."/>
            <person name="Halim A."/>
            <person name="Hossen Q.M.M."/>
            <person name="Hossain M.Z."/>
            <person name="Ahmed R."/>
            <person name="Khan M.M."/>
            <person name="Islam R."/>
            <person name="Rashid M.M."/>
            <person name="Khan S.A."/>
            <person name="Rahman M.S."/>
            <person name="Alam M."/>
            <person name="Yahiya A.S."/>
            <person name="Khan M.S."/>
            <person name="Azam M.S."/>
            <person name="Haque T."/>
            <person name="Lashkar M.Z.H."/>
            <person name="Akhand A.I."/>
            <person name="Morshed G."/>
            <person name="Roy S."/>
            <person name="Uddin K.S."/>
            <person name="Rabeya T."/>
            <person name="Hossain A.S."/>
            <person name="Chowdhury A."/>
            <person name="Snigdha A.R."/>
            <person name="Mortoza M.S."/>
            <person name="Matin S.A."/>
            <person name="Hoque S.M.E."/>
            <person name="Islam M.K."/>
            <person name="Roy D.K."/>
            <person name="Haider R."/>
            <person name="Moosa M.M."/>
            <person name="Elias S.M."/>
            <person name="Hasan A.M."/>
            <person name="Jahan S."/>
            <person name="Shafiuddin M."/>
            <person name="Mahmood N."/>
            <person name="Shommy N.S."/>
        </authorList>
    </citation>
    <scope>NUCLEOTIDE SEQUENCE [LARGE SCALE GENOMIC DNA]</scope>
    <source>
        <strain evidence="5">cv. O-4</strain>
    </source>
</reference>
<evidence type="ECO:0000256" key="3">
    <source>
        <dbReference type="ARBA" id="ARBA00022900"/>
    </source>
</evidence>
<comment type="caution">
    <text evidence="4">The sequence shown here is derived from an EMBL/GenBank/DDBJ whole genome shotgun (WGS) entry which is preliminary data.</text>
</comment>
<dbReference type="PANTHER" id="PTHR33091:SF29">
    <property type="entry name" value="SUBTILISIN INHIBITOR 1"/>
    <property type="match status" value="1"/>
</dbReference>
<dbReference type="PANTHER" id="PTHR33091">
    <property type="entry name" value="PROTEIN, PUTATIVE, EXPRESSED-RELATED"/>
    <property type="match status" value="1"/>
</dbReference>
<comment type="similarity">
    <text evidence="1">Belongs to the protease inhibitor I13 (potato type I serine protease inhibitor) family.</text>
</comment>
<evidence type="ECO:0000256" key="2">
    <source>
        <dbReference type="ARBA" id="ARBA00022690"/>
    </source>
</evidence>
<keyword evidence="3" id="KW-0722">Serine protease inhibitor</keyword>
<dbReference type="OrthoDB" id="591205at2759"/>
<sequence>MSSFQEGTKNCSLAKEFVDTAKVTIEKEIINPDGKCSCQETVVEKEEPVKENIDFNDGKKSSWPELQGENVEIAKATILRERPDLYVDVIPEGTPWTREFRFNGVRLSVNEKGQVVNVPSIG</sequence>
<dbReference type="InterPro" id="IPR036354">
    <property type="entry name" value="Prot_inh_pot1_sf"/>
</dbReference>
<keyword evidence="5" id="KW-1185">Reference proteome</keyword>
<dbReference type="Pfam" id="PF00280">
    <property type="entry name" value="potato_inhibit"/>
    <property type="match status" value="1"/>
</dbReference>
<keyword evidence="2" id="KW-0646">Protease inhibitor</keyword>
<name>A0A1R3KQG6_9ROSI</name>
<dbReference type="InterPro" id="IPR000864">
    <property type="entry name" value="Prot_inh_pot1"/>
</dbReference>
<gene>
    <name evidence="4" type="ORF">COLO4_05580</name>
</gene>
<dbReference type="GO" id="GO:0009611">
    <property type="term" value="P:response to wounding"/>
    <property type="evidence" value="ECO:0007669"/>
    <property type="project" value="InterPro"/>
</dbReference>
<organism evidence="4 5">
    <name type="scientific">Corchorus olitorius</name>
    <dbReference type="NCBI Taxonomy" id="93759"/>
    <lineage>
        <taxon>Eukaryota</taxon>
        <taxon>Viridiplantae</taxon>
        <taxon>Streptophyta</taxon>
        <taxon>Embryophyta</taxon>
        <taxon>Tracheophyta</taxon>
        <taxon>Spermatophyta</taxon>
        <taxon>Magnoliopsida</taxon>
        <taxon>eudicotyledons</taxon>
        <taxon>Gunneridae</taxon>
        <taxon>Pentapetalae</taxon>
        <taxon>rosids</taxon>
        <taxon>malvids</taxon>
        <taxon>Malvales</taxon>
        <taxon>Malvaceae</taxon>
        <taxon>Grewioideae</taxon>
        <taxon>Apeibeae</taxon>
        <taxon>Corchorus</taxon>
    </lineage>
</organism>
<dbReference type="GO" id="GO:0004867">
    <property type="term" value="F:serine-type endopeptidase inhibitor activity"/>
    <property type="evidence" value="ECO:0007669"/>
    <property type="project" value="UniProtKB-KW"/>
</dbReference>
<protein>
    <submittedName>
        <fullName evidence="4">Proteinase inhibitor I13, potato inhibitor I</fullName>
    </submittedName>
</protein>